<protein>
    <submittedName>
        <fullName evidence="2">DnaD like replication protein</fullName>
    </submittedName>
</protein>
<organism evidence="2">
    <name type="scientific">Podoviridae sp. ctf5T2</name>
    <dbReference type="NCBI Taxonomy" id="2827743"/>
    <lineage>
        <taxon>Viruses</taxon>
        <taxon>Duplodnaviria</taxon>
        <taxon>Heunggongvirae</taxon>
        <taxon>Uroviricota</taxon>
        <taxon>Caudoviricetes</taxon>
    </lineage>
</organism>
<reference evidence="2" key="1">
    <citation type="journal article" date="2021" name="Proc. Natl. Acad. Sci. U.S.A.">
        <title>A Catalog of Tens of Thousands of Viruses from Human Metagenomes Reveals Hidden Associations with Chronic Diseases.</title>
        <authorList>
            <person name="Tisza M.J."/>
            <person name="Buck C.B."/>
        </authorList>
    </citation>
    <scope>NUCLEOTIDE SEQUENCE</scope>
    <source>
        <strain evidence="2">Ctf5T2</strain>
    </source>
</reference>
<evidence type="ECO:0000259" key="1">
    <source>
        <dbReference type="Pfam" id="PF09681"/>
    </source>
</evidence>
<feature type="domain" description="Phage replisome organiser N-terminal" evidence="1">
    <location>
        <begin position="13"/>
        <end position="126"/>
    </location>
</feature>
<accession>A0A8S5SMN2</accession>
<evidence type="ECO:0000313" key="2">
    <source>
        <dbReference type="EMBL" id="DAF51826.1"/>
    </source>
</evidence>
<dbReference type="InterPro" id="IPR010056">
    <property type="entry name" value="Phage_rep_org__N"/>
</dbReference>
<dbReference type="Pfam" id="PF09681">
    <property type="entry name" value="Phage_rep_org_N"/>
    <property type="match status" value="1"/>
</dbReference>
<dbReference type="EMBL" id="BK032623">
    <property type="protein sequence ID" value="DAF51826.1"/>
    <property type="molecule type" value="Genomic_DNA"/>
</dbReference>
<proteinExistence type="predicted"/>
<sequence>MDTCMSNNKKYYYLRLKDNFFDSDELKILESMKDGYLYSNILLKLYLRSLKNDGKLVVNDRIPYNAEMLASVTGHQVGTIKQALSMFKELGLIEILENGAIYMLDIQNFIGRGSSEADRKREYRQRIESDRTNVQTNLRQISEKSPPEIEIELEKDIKIEKDIHSSAKSTTTKRKRFEKPTLSEIKAYCIERNNNVDAQHFFDYYESNGWKVGKNSMKDWKAAVRTWERSEYRKPNSKKNSKEDAINVVNNLMNKLGGVDTEQPATDFESTIDVTDSVVY</sequence>
<name>A0A8S5SMN2_9CAUD</name>
<dbReference type="NCBIfam" id="TIGR01714">
    <property type="entry name" value="phage_rep_org_N"/>
    <property type="match status" value="1"/>
</dbReference>